<keyword evidence="1" id="KW-0732">Signal</keyword>
<accession>A0A914AZ65</accession>
<proteinExistence type="predicted"/>
<dbReference type="GO" id="GO:0030414">
    <property type="term" value="F:peptidase inhibitor activity"/>
    <property type="evidence" value="ECO:0007669"/>
    <property type="project" value="InterPro"/>
</dbReference>
<dbReference type="InterPro" id="IPR008197">
    <property type="entry name" value="WAP_dom"/>
</dbReference>
<feature type="domain" description="WAP" evidence="2">
    <location>
        <begin position="81"/>
        <end position="110"/>
    </location>
</feature>
<dbReference type="GO" id="GO:0005576">
    <property type="term" value="C:extracellular region"/>
    <property type="evidence" value="ECO:0007669"/>
    <property type="project" value="InterPro"/>
</dbReference>
<keyword evidence="4" id="KW-1185">Reference proteome</keyword>
<dbReference type="OrthoDB" id="10312433at2759"/>
<evidence type="ECO:0000313" key="4">
    <source>
        <dbReference type="Proteomes" id="UP000887568"/>
    </source>
</evidence>
<sequence>MNMKLDSMLVVSGMVWLVLLVTILTGVSAKPFDGGETELQPRRPYHNRDWFRLRYSRTVPDFVLGALDQLHHREKRFPRVPMGTQCTSDSQCPRPDHCCAMKLGKAVCMPRLTRGRTCMINGPQAYSTNILFTQCPCSSLQGLSCQRMGQGNRGVCSSS</sequence>
<organism evidence="3 4">
    <name type="scientific">Patiria miniata</name>
    <name type="common">Bat star</name>
    <name type="synonym">Asterina miniata</name>
    <dbReference type="NCBI Taxonomy" id="46514"/>
    <lineage>
        <taxon>Eukaryota</taxon>
        <taxon>Metazoa</taxon>
        <taxon>Echinodermata</taxon>
        <taxon>Eleutherozoa</taxon>
        <taxon>Asterozoa</taxon>
        <taxon>Asteroidea</taxon>
        <taxon>Valvatacea</taxon>
        <taxon>Valvatida</taxon>
        <taxon>Asterinidae</taxon>
        <taxon>Patiria</taxon>
    </lineage>
</organism>
<dbReference type="EnsemblMetazoa" id="XM_038213035.1">
    <property type="protein sequence ID" value="XP_038068963.1"/>
    <property type="gene ID" value="LOC119738241"/>
</dbReference>
<evidence type="ECO:0000256" key="1">
    <source>
        <dbReference type="SAM" id="SignalP"/>
    </source>
</evidence>
<dbReference type="AlphaFoldDB" id="A0A914AZ65"/>
<dbReference type="OMA" id="FPRVPMG"/>
<dbReference type="Proteomes" id="UP000887568">
    <property type="component" value="Unplaced"/>
</dbReference>
<feature type="chain" id="PRO_5037161601" description="WAP domain-containing protein" evidence="1">
    <location>
        <begin position="30"/>
        <end position="159"/>
    </location>
</feature>
<dbReference type="GeneID" id="119738241"/>
<dbReference type="Pfam" id="PF00095">
    <property type="entry name" value="WAP"/>
    <property type="match status" value="1"/>
</dbReference>
<dbReference type="RefSeq" id="XP_038068963.1">
    <property type="nucleotide sequence ID" value="XM_038213035.1"/>
</dbReference>
<protein>
    <recommendedName>
        <fullName evidence="2">WAP domain-containing protein</fullName>
    </recommendedName>
</protein>
<feature type="signal peptide" evidence="1">
    <location>
        <begin position="1"/>
        <end position="29"/>
    </location>
</feature>
<evidence type="ECO:0000259" key="2">
    <source>
        <dbReference type="Pfam" id="PF00095"/>
    </source>
</evidence>
<name>A0A914AZ65_PATMI</name>
<dbReference type="Gene3D" id="2.10.80.10">
    <property type="entry name" value="Lipase, subunit A"/>
    <property type="match status" value="1"/>
</dbReference>
<reference evidence="3" key="1">
    <citation type="submission" date="2022-11" db="UniProtKB">
        <authorList>
            <consortium name="EnsemblMetazoa"/>
        </authorList>
    </citation>
    <scope>IDENTIFICATION</scope>
</reference>
<evidence type="ECO:0000313" key="3">
    <source>
        <dbReference type="EnsemblMetazoa" id="XP_038068963.1"/>
    </source>
</evidence>